<dbReference type="AlphaFoldDB" id="A0AAN5I9J9"/>
<sequence length="80" mass="8845">RSREPKEIQPSVRSPRLVRQPRLNASSLPMDKMPRRGSGPNRSQSSSDGFFTVNLGKSARSPVGGEKSETIEKSKSFSEK</sequence>
<reference evidence="3" key="1">
    <citation type="submission" date="2022-10" db="EMBL/GenBank/DDBJ databases">
        <title>Genome assembly of Pristionchus species.</title>
        <authorList>
            <person name="Yoshida K."/>
            <person name="Sommer R.J."/>
        </authorList>
    </citation>
    <scope>NUCLEOTIDE SEQUENCE [LARGE SCALE GENOMIC DNA]</scope>
    <source>
        <strain evidence="3">RS5460</strain>
    </source>
</reference>
<gene>
    <name evidence="2" type="ORF">PMAYCL1PPCAC_26355</name>
</gene>
<protein>
    <submittedName>
        <fullName evidence="2">Uncharacterized protein</fullName>
    </submittedName>
</protein>
<keyword evidence="3" id="KW-1185">Reference proteome</keyword>
<organism evidence="2 3">
    <name type="scientific">Pristionchus mayeri</name>
    <dbReference type="NCBI Taxonomy" id="1317129"/>
    <lineage>
        <taxon>Eukaryota</taxon>
        <taxon>Metazoa</taxon>
        <taxon>Ecdysozoa</taxon>
        <taxon>Nematoda</taxon>
        <taxon>Chromadorea</taxon>
        <taxon>Rhabditida</taxon>
        <taxon>Rhabditina</taxon>
        <taxon>Diplogasteromorpha</taxon>
        <taxon>Diplogasteroidea</taxon>
        <taxon>Neodiplogasteridae</taxon>
        <taxon>Pristionchus</taxon>
    </lineage>
</organism>
<feature type="compositionally biased region" description="Basic and acidic residues" evidence="1">
    <location>
        <begin position="66"/>
        <end position="80"/>
    </location>
</feature>
<comment type="caution">
    <text evidence="2">The sequence shown here is derived from an EMBL/GenBank/DDBJ whole genome shotgun (WGS) entry which is preliminary data.</text>
</comment>
<name>A0AAN5I9J9_9BILA</name>
<feature type="region of interest" description="Disordered" evidence="1">
    <location>
        <begin position="1"/>
        <end position="80"/>
    </location>
</feature>
<evidence type="ECO:0000256" key="1">
    <source>
        <dbReference type="SAM" id="MobiDB-lite"/>
    </source>
</evidence>
<feature type="non-terminal residue" evidence="2">
    <location>
        <position position="1"/>
    </location>
</feature>
<dbReference type="EMBL" id="BTRK01000005">
    <property type="protein sequence ID" value="GMR56160.1"/>
    <property type="molecule type" value="Genomic_DNA"/>
</dbReference>
<feature type="non-terminal residue" evidence="2">
    <location>
        <position position="80"/>
    </location>
</feature>
<feature type="compositionally biased region" description="Polar residues" evidence="1">
    <location>
        <begin position="40"/>
        <end position="49"/>
    </location>
</feature>
<evidence type="ECO:0000313" key="2">
    <source>
        <dbReference type="EMBL" id="GMR56160.1"/>
    </source>
</evidence>
<evidence type="ECO:0000313" key="3">
    <source>
        <dbReference type="Proteomes" id="UP001328107"/>
    </source>
</evidence>
<proteinExistence type="predicted"/>
<accession>A0AAN5I9J9</accession>
<dbReference type="Proteomes" id="UP001328107">
    <property type="component" value="Unassembled WGS sequence"/>
</dbReference>